<dbReference type="AlphaFoldDB" id="A0A8T0EXW4"/>
<evidence type="ECO:0000313" key="9">
    <source>
        <dbReference type="Proteomes" id="UP000807504"/>
    </source>
</evidence>
<comment type="subcellular location">
    <subcellularLocation>
        <location evidence="1">Secreted</location>
    </subcellularLocation>
</comment>
<dbReference type="InterPro" id="IPR009003">
    <property type="entry name" value="Peptidase_S1_PA"/>
</dbReference>
<dbReference type="InterPro" id="IPR043504">
    <property type="entry name" value="Peptidase_S1_PA_chymotrypsin"/>
</dbReference>
<evidence type="ECO:0000256" key="4">
    <source>
        <dbReference type="ARBA" id="ARBA00023157"/>
    </source>
</evidence>
<evidence type="ECO:0000256" key="2">
    <source>
        <dbReference type="ARBA" id="ARBA00022525"/>
    </source>
</evidence>
<dbReference type="GO" id="GO:0004252">
    <property type="term" value="F:serine-type endopeptidase activity"/>
    <property type="evidence" value="ECO:0007669"/>
    <property type="project" value="InterPro"/>
</dbReference>
<evidence type="ECO:0000313" key="8">
    <source>
        <dbReference type="EMBL" id="KAF8781579.1"/>
    </source>
</evidence>
<dbReference type="SUPFAM" id="SSF50494">
    <property type="entry name" value="Trypsin-like serine proteases"/>
    <property type="match status" value="1"/>
</dbReference>
<evidence type="ECO:0000256" key="3">
    <source>
        <dbReference type="ARBA" id="ARBA00022729"/>
    </source>
</evidence>
<dbReference type="SMART" id="SM00020">
    <property type="entry name" value="Tryp_SPc"/>
    <property type="match status" value="1"/>
</dbReference>
<keyword evidence="6" id="KW-0378">Hydrolase</keyword>
<proteinExistence type="predicted"/>
<dbReference type="PANTHER" id="PTHR24253:SF153">
    <property type="entry name" value="SERINE PROTEASE HEPSIN"/>
    <property type="match status" value="1"/>
</dbReference>
<accession>A0A8T0EXW4</accession>
<dbReference type="CDD" id="cd00190">
    <property type="entry name" value="Tryp_SPc"/>
    <property type="match status" value="1"/>
</dbReference>
<evidence type="ECO:0000259" key="7">
    <source>
        <dbReference type="PROSITE" id="PS50240"/>
    </source>
</evidence>
<keyword evidence="5" id="KW-0325">Glycoprotein</keyword>
<keyword evidence="2" id="KW-0964">Secreted</keyword>
<dbReference type="PROSITE" id="PS00134">
    <property type="entry name" value="TRYPSIN_HIS"/>
    <property type="match status" value="1"/>
</dbReference>
<feature type="domain" description="Peptidase S1" evidence="7">
    <location>
        <begin position="1"/>
        <end position="225"/>
    </location>
</feature>
<evidence type="ECO:0000256" key="6">
    <source>
        <dbReference type="RuleBase" id="RU363034"/>
    </source>
</evidence>
<keyword evidence="3" id="KW-0732">Signal</keyword>
<dbReference type="Pfam" id="PF00089">
    <property type="entry name" value="Trypsin"/>
    <property type="match status" value="1"/>
</dbReference>
<dbReference type="GO" id="GO:0005576">
    <property type="term" value="C:extracellular region"/>
    <property type="evidence" value="ECO:0007669"/>
    <property type="project" value="UniProtKB-SubCell"/>
</dbReference>
<dbReference type="InterPro" id="IPR033116">
    <property type="entry name" value="TRYPSIN_SER"/>
</dbReference>
<sequence>MKFVCGGTLFDSQHIVSAAHCFARYKSHARFGVVIGSQYRWDKRPTLPEKLLPVKQLFVHEGFTMECYCNDVAILRLEQPLSSFVPACIPHYDPAGVGENATVLGWGDTSFHSEKRKFGVGTETLQRVDDLTIYPEEQCRNIMSRIARRNLPENFGDYYICAGVPDGTKDACIGDSGGPLLHEDYDGVWSIIGVVSFGYKCAEPGVPGTYSRISYYLPWINKILETP</sequence>
<dbReference type="PROSITE" id="PS00135">
    <property type="entry name" value="TRYPSIN_SER"/>
    <property type="match status" value="1"/>
</dbReference>
<comment type="caution">
    <text evidence="8">The sequence shown here is derived from an EMBL/GenBank/DDBJ whole genome shotgun (WGS) entry which is preliminary data.</text>
</comment>
<dbReference type="PROSITE" id="PS50240">
    <property type="entry name" value="TRYPSIN_DOM"/>
    <property type="match status" value="1"/>
</dbReference>
<evidence type="ECO:0000256" key="1">
    <source>
        <dbReference type="ARBA" id="ARBA00004613"/>
    </source>
</evidence>
<dbReference type="PANTHER" id="PTHR24253">
    <property type="entry name" value="TRANSMEMBRANE PROTEASE SERINE"/>
    <property type="match status" value="1"/>
</dbReference>
<dbReference type="Proteomes" id="UP000807504">
    <property type="component" value="Unassembled WGS sequence"/>
</dbReference>
<keyword evidence="6" id="KW-0645">Protease</keyword>
<organism evidence="8 9">
    <name type="scientific">Argiope bruennichi</name>
    <name type="common">Wasp spider</name>
    <name type="synonym">Aranea bruennichi</name>
    <dbReference type="NCBI Taxonomy" id="94029"/>
    <lineage>
        <taxon>Eukaryota</taxon>
        <taxon>Metazoa</taxon>
        <taxon>Ecdysozoa</taxon>
        <taxon>Arthropoda</taxon>
        <taxon>Chelicerata</taxon>
        <taxon>Arachnida</taxon>
        <taxon>Araneae</taxon>
        <taxon>Araneomorphae</taxon>
        <taxon>Entelegynae</taxon>
        <taxon>Araneoidea</taxon>
        <taxon>Araneidae</taxon>
        <taxon>Argiope</taxon>
    </lineage>
</organism>
<keyword evidence="9" id="KW-1185">Reference proteome</keyword>
<reference evidence="8" key="1">
    <citation type="journal article" date="2020" name="bioRxiv">
        <title>Chromosome-level reference genome of the European wasp spider Argiope bruennichi: a resource for studies on range expansion and evolutionary adaptation.</title>
        <authorList>
            <person name="Sheffer M.M."/>
            <person name="Hoppe A."/>
            <person name="Krehenwinkel H."/>
            <person name="Uhl G."/>
            <person name="Kuss A.W."/>
            <person name="Jensen L."/>
            <person name="Jensen C."/>
            <person name="Gillespie R.G."/>
            <person name="Hoff K.J."/>
            <person name="Prost S."/>
        </authorList>
    </citation>
    <scope>NUCLEOTIDE SEQUENCE</scope>
</reference>
<dbReference type="InterPro" id="IPR001314">
    <property type="entry name" value="Peptidase_S1A"/>
</dbReference>
<gene>
    <name evidence="8" type="ORF">HNY73_011962</name>
</gene>
<dbReference type="InterPro" id="IPR001254">
    <property type="entry name" value="Trypsin_dom"/>
</dbReference>
<protein>
    <submittedName>
        <fullName evidence="8">Clotting factor B like protein</fullName>
    </submittedName>
</protein>
<reference evidence="8" key="2">
    <citation type="submission" date="2020-06" db="EMBL/GenBank/DDBJ databases">
        <authorList>
            <person name="Sheffer M."/>
        </authorList>
    </citation>
    <scope>NUCLEOTIDE SEQUENCE</scope>
</reference>
<evidence type="ECO:0000256" key="5">
    <source>
        <dbReference type="ARBA" id="ARBA00023180"/>
    </source>
</evidence>
<dbReference type="GO" id="GO:0006508">
    <property type="term" value="P:proteolysis"/>
    <property type="evidence" value="ECO:0007669"/>
    <property type="project" value="UniProtKB-KW"/>
</dbReference>
<dbReference type="EMBL" id="JABXBU010001863">
    <property type="protein sequence ID" value="KAF8781579.1"/>
    <property type="molecule type" value="Genomic_DNA"/>
</dbReference>
<name>A0A8T0EXW4_ARGBR</name>
<dbReference type="InterPro" id="IPR018114">
    <property type="entry name" value="TRYPSIN_HIS"/>
</dbReference>
<keyword evidence="6" id="KW-0720">Serine protease</keyword>
<keyword evidence="4" id="KW-1015">Disulfide bond</keyword>
<dbReference type="FunFam" id="2.40.10.10:FF:000054">
    <property type="entry name" value="Complement C1r subcomponent"/>
    <property type="match status" value="1"/>
</dbReference>
<dbReference type="Gene3D" id="2.40.10.10">
    <property type="entry name" value="Trypsin-like serine proteases"/>
    <property type="match status" value="1"/>
</dbReference>
<dbReference type="PRINTS" id="PR00722">
    <property type="entry name" value="CHYMOTRYPSIN"/>
</dbReference>